<reference evidence="2" key="1">
    <citation type="submission" date="2022-10" db="EMBL/GenBank/DDBJ databases">
        <title>Genome sequences of endogenous nimaviruses in decapod crustaceans.</title>
        <authorList>
            <person name="Kawato S."/>
            <person name="Nozaki R."/>
            <person name="Kondo H."/>
            <person name="Hirono I."/>
        </authorList>
    </citation>
    <scope>NUCLEOTIDE SEQUENCE</scope>
    <source>
        <strain evidence="2">Lva-Nima_1</strain>
    </source>
</reference>
<accession>A0A9C7CCV9</accession>
<organism evidence="2">
    <name type="scientific">Litopenaeus vannamei majanivirus Nimav-1_LVa</name>
    <dbReference type="NCBI Taxonomy" id="2984273"/>
    <lineage>
        <taxon>Viruses</taxon>
        <taxon>Viruses incertae sedis</taxon>
        <taxon>Naldaviricetes</taxon>
        <taxon>Nimaviridae</taxon>
    </lineage>
</organism>
<feature type="transmembrane region" description="Helical" evidence="1">
    <location>
        <begin position="6"/>
        <end position="30"/>
    </location>
</feature>
<name>A0A9C7CCV9_9VIRU</name>
<protein>
    <submittedName>
        <fullName evidence="2">Wsv136-like protein</fullName>
    </submittedName>
</protein>
<evidence type="ECO:0000256" key="1">
    <source>
        <dbReference type="SAM" id="Phobius"/>
    </source>
</evidence>
<evidence type="ECO:0000313" key="2">
    <source>
        <dbReference type="EMBL" id="BDT62137.1"/>
    </source>
</evidence>
<keyword evidence="1" id="KW-0812">Transmembrane</keyword>
<keyword evidence="1" id="KW-0472">Membrane</keyword>
<keyword evidence="1" id="KW-1133">Transmembrane helix</keyword>
<proteinExistence type="predicted"/>
<dbReference type="EMBL" id="LC738872">
    <property type="protein sequence ID" value="BDT62137.1"/>
    <property type="molecule type" value="Genomic_DNA"/>
</dbReference>
<sequence>MEWERLIYICKFLLSVVLFTAVIICTILFISHILSSQNFFGEYLYKFSTRLPQVDPKKAAVLIYGHGDDNEGCHQTPTLDWLPQKLINDLRRTLIDPRSFLVTSYGTHLGRSDYIDTPVYT</sequence>